<evidence type="ECO:0000313" key="3">
    <source>
        <dbReference type="Proteomes" id="UP001165083"/>
    </source>
</evidence>
<gene>
    <name evidence="2" type="ORF">Plil01_001865200</name>
</gene>
<protein>
    <submittedName>
        <fullName evidence="2">Unnamed protein product</fullName>
    </submittedName>
</protein>
<feature type="chain" id="PRO_5040834938" evidence="1">
    <location>
        <begin position="20"/>
        <end position="138"/>
    </location>
</feature>
<reference evidence="2" key="1">
    <citation type="submission" date="2023-04" db="EMBL/GenBank/DDBJ databases">
        <title>Phytophthora lilii NBRC 32176.</title>
        <authorList>
            <person name="Ichikawa N."/>
            <person name="Sato H."/>
            <person name="Tonouchi N."/>
        </authorList>
    </citation>
    <scope>NUCLEOTIDE SEQUENCE</scope>
    <source>
        <strain evidence="2">NBRC 32176</strain>
    </source>
</reference>
<dbReference type="Proteomes" id="UP001165083">
    <property type="component" value="Unassembled WGS sequence"/>
</dbReference>
<accession>A0A9W7D9C3</accession>
<dbReference type="EMBL" id="BSXW01012546">
    <property type="protein sequence ID" value="GMF66114.1"/>
    <property type="molecule type" value="Genomic_DNA"/>
</dbReference>
<dbReference type="AlphaFoldDB" id="A0A9W7D9C3"/>
<keyword evidence="1" id="KW-0732">Signal</keyword>
<sequence length="138" mass="15063">MTTLLVIPLSAMLVHAASASNWVGIYRYANFSGLVQGLRDIKTQTCYNVLCEDVNNLASSAAWLGWIAAPSGNGLPRITFFLDKDCKGAFRGYEAGGTNYPSDFSADDVDNKITSLIVYDRNFIDVDETITFCKGSTE</sequence>
<keyword evidence="3" id="KW-1185">Reference proteome</keyword>
<feature type="signal peptide" evidence="1">
    <location>
        <begin position="1"/>
        <end position="19"/>
    </location>
</feature>
<evidence type="ECO:0000313" key="2">
    <source>
        <dbReference type="EMBL" id="GMF66114.1"/>
    </source>
</evidence>
<evidence type="ECO:0000256" key="1">
    <source>
        <dbReference type="SAM" id="SignalP"/>
    </source>
</evidence>
<organism evidence="2 3">
    <name type="scientific">Phytophthora lilii</name>
    <dbReference type="NCBI Taxonomy" id="2077276"/>
    <lineage>
        <taxon>Eukaryota</taxon>
        <taxon>Sar</taxon>
        <taxon>Stramenopiles</taxon>
        <taxon>Oomycota</taxon>
        <taxon>Peronosporomycetes</taxon>
        <taxon>Peronosporales</taxon>
        <taxon>Peronosporaceae</taxon>
        <taxon>Phytophthora</taxon>
    </lineage>
</organism>
<dbReference type="OrthoDB" id="89992at2759"/>
<proteinExistence type="predicted"/>
<name>A0A9W7D9C3_9STRA</name>
<comment type="caution">
    <text evidence="2">The sequence shown here is derived from an EMBL/GenBank/DDBJ whole genome shotgun (WGS) entry which is preliminary data.</text>
</comment>